<proteinExistence type="predicted"/>
<dbReference type="STRING" id="930990.A0A067LZG2"/>
<evidence type="ECO:0000256" key="3">
    <source>
        <dbReference type="SAM" id="MobiDB-lite"/>
    </source>
</evidence>
<dbReference type="SUPFAM" id="SSF50044">
    <property type="entry name" value="SH3-domain"/>
    <property type="match status" value="1"/>
</dbReference>
<dbReference type="OrthoDB" id="15425at2759"/>
<dbReference type="GO" id="GO:0008104">
    <property type="term" value="P:intracellular protein localization"/>
    <property type="evidence" value="ECO:0007669"/>
    <property type="project" value="TreeGrafter"/>
</dbReference>
<dbReference type="InterPro" id="IPR053039">
    <property type="entry name" value="Polarity_Bud-Selection_Reg"/>
</dbReference>
<feature type="compositionally biased region" description="Basic and acidic residues" evidence="3">
    <location>
        <begin position="943"/>
        <end position="956"/>
    </location>
</feature>
<feature type="domain" description="SH3" evidence="4">
    <location>
        <begin position="71"/>
        <end position="135"/>
    </location>
</feature>
<feature type="region of interest" description="Disordered" evidence="3">
    <location>
        <begin position="197"/>
        <end position="515"/>
    </location>
</feature>
<dbReference type="InterPro" id="IPR036028">
    <property type="entry name" value="SH3-like_dom_sf"/>
</dbReference>
<dbReference type="GO" id="GO:0051286">
    <property type="term" value="C:cell tip"/>
    <property type="evidence" value="ECO:0007669"/>
    <property type="project" value="TreeGrafter"/>
</dbReference>
<evidence type="ECO:0000259" key="4">
    <source>
        <dbReference type="PROSITE" id="PS50002"/>
    </source>
</evidence>
<dbReference type="Pfam" id="PF00788">
    <property type="entry name" value="RA"/>
    <property type="match status" value="1"/>
</dbReference>
<dbReference type="EMBL" id="KL198101">
    <property type="protein sequence ID" value="KDQ07775.1"/>
    <property type="molecule type" value="Genomic_DNA"/>
</dbReference>
<dbReference type="PROSITE" id="PS50002">
    <property type="entry name" value="SH3"/>
    <property type="match status" value="1"/>
</dbReference>
<feature type="compositionally biased region" description="Basic and acidic residues" evidence="3">
    <location>
        <begin position="156"/>
        <end position="168"/>
    </location>
</feature>
<organism evidence="6 7">
    <name type="scientific">Botryobasidium botryosum (strain FD-172 SS1)</name>
    <dbReference type="NCBI Taxonomy" id="930990"/>
    <lineage>
        <taxon>Eukaryota</taxon>
        <taxon>Fungi</taxon>
        <taxon>Dikarya</taxon>
        <taxon>Basidiomycota</taxon>
        <taxon>Agaricomycotina</taxon>
        <taxon>Agaricomycetes</taxon>
        <taxon>Cantharellales</taxon>
        <taxon>Botryobasidiaceae</taxon>
        <taxon>Botryobasidium</taxon>
    </lineage>
</organism>
<keyword evidence="7" id="KW-1185">Reference proteome</keyword>
<feature type="compositionally biased region" description="Polar residues" evidence="3">
    <location>
        <begin position="1270"/>
        <end position="1281"/>
    </location>
</feature>
<feature type="region of interest" description="Disordered" evidence="3">
    <location>
        <begin position="1190"/>
        <end position="1299"/>
    </location>
</feature>
<feature type="region of interest" description="Disordered" evidence="3">
    <location>
        <begin position="1"/>
        <end position="67"/>
    </location>
</feature>
<protein>
    <recommendedName>
        <fullName evidence="8">SH3 domain-containing protein</fullName>
    </recommendedName>
</protein>
<evidence type="ECO:0008006" key="8">
    <source>
        <dbReference type="Google" id="ProtNLM"/>
    </source>
</evidence>
<feature type="region of interest" description="Disordered" evidence="3">
    <location>
        <begin position="156"/>
        <end position="179"/>
    </location>
</feature>
<feature type="region of interest" description="Disordered" evidence="3">
    <location>
        <begin position="546"/>
        <end position="599"/>
    </location>
</feature>
<dbReference type="GO" id="GO:0030950">
    <property type="term" value="P:establishment or maintenance of actin cytoskeleton polarity"/>
    <property type="evidence" value="ECO:0007669"/>
    <property type="project" value="TreeGrafter"/>
</dbReference>
<keyword evidence="1 2" id="KW-0728">SH3 domain</keyword>
<evidence type="ECO:0000259" key="5">
    <source>
        <dbReference type="PROSITE" id="PS50200"/>
    </source>
</evidence>
<feature type="compositionally biased region" description="Low complexity" evidence="3">
    <location>
        <begin position="582"/>
        <end position="596"/>
    </location>
</feature>
<feature type="region of interest" description="Disordered" evidence="3">
    <location>
        <begin position="942"/>
        <end position="965"/>
    </location>
</feature>
<evidence type="ECO:0000256" key="1">
    <source>
        <dbReference type="ARBA" id="ARBA00022443"/>
    </source>
</evidence>
<feature type="compositionally biased region" description="Basic and acidic residues" evidence="3">
    <location>
        <begin position="251"/>
        <end position="264"/>
    </location>
</feature>
<dbReference type="InterPro" id="IPR029071">
    <property type="entry name" value="Ubiquitin-like_domsf"/>
</dbReference>
<dbReference type="SUPFAM" id="SSF54236">
    <property type="entry name" value="Ubiquitin-like"/>
    <property type="match status" value="1"/>
</dbReference>
<dbReference type="HOGENOM" id="CLU_002295_0_0_1"/>
<accession>A0A067LZG2</accession>
<sequence>MQAQTDPRRPARTEDTRNEIHSDDPRLQQHHGDNSYASDEDHSVMEDDSSGEEGEGEYIDDDGSSSLSIPNESIDFDLVHSFTTFVATVEGQANVVKGDSLVLMDDSNSYWWLVRVLKTQEVGYIPAENIETPFERLARLNKHRNVDLALATMAERQEDPNAARELKTSTRRNPASARPAARNVVFKKVSSVFHYPPAVWNDETPLDEENWDEDDYGSFGEENEEEEVLELGEGMEPDDGMSWEDSVAEEQQARRMNDSQEHGSGDANTRAVISVDTVPESLRPGPQRQLQQPVAQSQQAPQQVAASPATQTNSQAALGLGLASSIRRQTSRDRVVPGPQQPGARELIDPAQVTETRQISVTPHIAREGGASDAWAQPEVVPRSASIGSVNSSESLGAKRSREDGSESDASDAMKKKGKNRVLQKSGAAVANSSPSTEKEKEKKKKGGMFGSIFGKKKDKKEKDAKKAGLVNDGESFTGRSSEDSSKSSNAPHVGAPSETVPPNLATRRTDSADFRQPASALQLTPVSAHVQQVDSQQQALFQQHLNRPRPSPPDASSQYGLQAAATQQLSQSAPSPRVSQLLSPSSRPGNRPGSLLISQSSVDGGALVPELSVLRVFAGEHLQTDATFKTVLLNSSTTTADLVRQAMQRFRIAHGDHERDFYLTVKQLGGDEAVLRLDEHPLGVFEQLVERAMSAPTVKRSSVGSISSLASNLSIHPAIAKLGMNDFTDDSAVKFYLNRQGPNAEPTQGARFSDMAEGEFGVRRDSILDDASEYSTENSVSRALGRNFLSVTTAASGTVTPERFSSPTARFAVQIIIHPDDLPDGMVFDPHTEAIVPRVTLQNRSQSSAAVSPGISQTHRKKVFVFPKNTTVAEVIEVSLERFGIVEGVVDGGDEVEDKSLKRRSNTRVRYGLAVELQSKERTLLPSSKVLDAFPRPPVFKSIERRSGDSRRRSADAAQLLGSTDDVQPEDPIFVLRRVSGFRSSISSRHRFSAPLDEVALQRIQRESVSSDTSTYSERTATLVDSPTAQTSPKPMSRQELIAAQRAASRANQRAILTAQNNSERGVDILLPDRATIRSIRSADERMRYSYIHPDGETYDISDIIEEEWSDERTLHSASDRSWAASEDVIQSAARLSPNTQGGRVSDAAIRRGDLLEGALVNNRRGLEERIDRVLTRVKDGKVASRLAVAPVPEGRNDDSTVSGPMAQAQERTLPKASIPLVTSPIAPRTNSPNDSSLRSNPTPPTRTPSHRQHQPSIASVLSDLSAYATPQPSTPTTDIPRQEHPSSHIPPIRHRSPVTVHKNDFGFSQMMAVVELSAANQKPPPAEPISTAEELLFGHADFSIDELHPKIRDIFEPTFMQLDNMDKELTALLRSTFHAA</sequence>
<dbReference type="GO" id="GO:0015630">
    <property type="term" value="C:microtubule cytoskeleton"/>
    <property type="evidence" value="ECO:0007669"/>
    <property type="project" value="TreeGrafter"/>
</dbReference>
<dbReference type="Proteomes" id="UP000027195">
    <property type="component" value="Unassembled WGS sequence"/>
</dbReference>
<feature type="domain" description="Ras-associating" evidence="5">
    <location>
        <begin position="614"/>
        <end position="704"/>
    </location>
</feature>
<name>A0A067LZG2_BOTB1</name>
<dbReference type="InterPro" id="IPR001452">
    <property type="entry name" value="SH3_domain"/>
</dbReference>
<gene>
    <name evidence="6" type="ORF">BOTBODRAFT_192233</name>
</gene>
<dbReference type="SMART" id="SM00314">
    <property type="entry name" value="RA"/>
    <property type="match status" value="2"/>
</dbReference>
<reference evidence="7" key="1">
    <citation type="journal article" date="2014" name="Proc. Natl. Acad. Sci. U.S.A.">
        <title>Extensive sampling of basidiomycete genomes demonstrates inadequacy of the white-rot/brown-rot paradigm for wood decay fungi.</title>
        <authorList>
            <person name="Riley R."/>
            <person name="Salamov A.A."/>
            <person name="Brown D.W."/>
            <person name="Nagy L.G."/>
            <person name="Floudas D."/>
            <person name="Held B.W."/>
            <person name="Levasseur A."/>
            <person name="Lombard V."/>
            <person name="Morin E."/>
            <person name="Otillar R."/>
            <person name="Lindquist E.A."/>
            <person name="Sun H."/>
            <person name="LaButti K.M."/>
            <person name="Schmutz J."/>
            <person name="Jabbour D."/>
            <person name="Luo H."/>
            <person name="Baker S.E."/>
            <person name="Pisabarro A.G."/>
            <person name="Walton J.D."/>
            <person name="Blanchette R.A."/>
            <person name="Henrissat B."/>
            <person name="Martin F."/>
            <person name="Cullen D."/>
            <person name="Hibbett D.S."/>
            <person name="Grigoriev I.V."/>
        </authorList>
    </citation>
    <scope>NUCLEOTIDE SEQUENCE [LARGE SCALE GENOMIC DNA]</scope>
    <source>
        <strain evidence="7">FD-172 SS1</strain>
    </source>
</reference>
<evidence type="ECO:0000313" key="6">
    <source>
        <dbReference type="EMBL" id="KDQ07775.1"/>
    </source>
</evidence>
<feature type="compositionally biased region" description="Basic and acidic residues" evidence="3">
    <location>
        <begin position="1"/>
        <end position="45"/>
    </location>
</feature>
<dbReference type="InterPro" id="IPR000159">
    <property type="entry name" value="RA_dom"/>
</dbReference>
<dbReference type="PANTHER" id="PTHR47775:SF1">
    <property type="entry name" value="BUD SITE SELECTION PROTEIN 14"/>
    <property type="match status" value="1"/>
</dbReference>
<dbReference type="Gene3D" id="3.10.20.90">
    <property type="entry name" value="Phosphatidylinositol 3-kinase Catalytic Subunit, Chain A, domain 1"/>
    <property type="match status" value="1"/>
</dbReference>
<dbReference type="GO" id="GO:0007165">
    <property type="term" value="P:signal transduction"/>
    <property type="evidence" value="ECO:0007669"/>
    <property type="project" value="InterPro"/>
</dbReference>
<evidence type="ECO:0000313" key="7">
    <source>
        <dbReference type="Proteomes" id="UP000027195"/>
    </source>
</evidence>
<feature type="compositionally biased region" description="Low complexity" evidence="3">
    <location>
        <begin position="562"/>
        <end position="574"/>
    </location>
</feature>
<evidence type="ECO:0000256" key="2">
    <source>
        <dbReference type="PROSITE-ProRule" id="PRU00192"/>
    </source>
</evidence>
<feature type="compositionally biased region" description="Low complexity" evidence="3">
    <location>
        <begin position="282"/>
        <end position="312"/>
    </location>
</feature>
<dbReference type="PROSITE" id="PS50200">
    <property type="entry name" value="RA"/>
    <property type="match status" value="1"/>
</dbReference>
<dbReference type="InParanoid" id="A0A067LZG2"/>
<feature type="compositionally biased region" description="Polar residues" evidence="3">
    <location>
        <begin position="386"/>
        <end position="395"/>
    </location>
</feature>
<feature type="compositionally biased region" description="Acidic residues" evidence="3">
    <location>
        <begin position="46"/>
        <end position="63"/>
    </location>
</feature>
<feature type="compositionally biased region" description="Acidic residues" evidence="3">
    <location>
        <begin position="204"/>
        <end position="248"/>
    </location>
</feature>
<dbReference type="Gene3D" id="2.30.30.40">
    <property type="entry name" value="SH3 Domains"/>
    <property type="match status" value="1"/>
</dbReference>
<dbReference type="PANTHER" id="PTHR47775">
    <property type="entry name" value="BUD SITE SELECTION PROTEIN 14"/>
    <property type="match status" value="1"/>
</dbReference>